<protein>
    <submittedName>
        <fullName evidence="2">Putative enzyme</fullName>
    </submittedName>
</protein>
<evidence type="ECO:0000259" key="1">
    <source>
        <dbReference type="PROSITE" id="PS51819"/>
    </source>
</evidence>
<name>M7N2D9_9BACT</name>
<evidence type="ECO:0000313" key="2">
    <source>
        <dbReference type="EMBL" id="EMR01472.1"/>
    </source>
</evidence>
<dbReference type="OrthoDB" id="4548523at2"/>
<keyword evidence="3" id="KW-1185">Reference proteome</keyword>
<dbReference type="RefSeq" id="WP_009196786.1">
    <property type="nucleotide sequence ID" value="NZ_AODQ01000113.1"/>
</dbReference>
<dbReference type="Proteomes" id="UP000011910">
    <property type="component" value="Unassembled WGS sequence"/>
</dbReference>
<accession>M7N2D9</accession>
<sequence>MSQNPTSFQGLRTAIYPVAHVEDAKKWYATAFGVAPYFEEPFYVGFNIGGYELGLVPAEGGSTPGEGGVVVYWGVPDAQLALDYLIGQGARQREGVQDVGGGIRLATVFDPWGNVVGIIENPHFKPERY</sequence>
<feature type="domain" description="VOC" evidence="1">
    <location>
        <begin position="10"/>
        <end position="121"/>
    </location>
</feature>
<dbReference type="STRING" id="1279009.ADICEAN_03403"/>
<organism evidence="2 3">
    <name type="scientific">Cesiribacter andamanensis AMV16</name>
    <dbReference type="NCBI Taxonomy" id="1279009"/>
    <lineage>
        <taxon>Bacteria</taxon>
        <taxon>Pseudomonadati</taxon>
        <taxon>Bacteroidota</taxon>
        <taxon>Cytophagia</taxon>
        <taxon>Cytophagales</taxon>
        <taxon>Cesiribacteraceae</taxon>
        <taxon>Cesiribacter</taxon>
    </lineage>
</organism>
<dbReference type="EMBL" id="AODQ01000113">
    <property type="protein sequence ID" value="EMR01472.1"/>
    <property type="molecule type" value="Genomic_DNA"/>
</dbReference>
<dbReference type="PROSITE" id="PS51819">
    <property type="entry name" value="VOC"/>
    <property type="match status" value="1"/>
</dbReference>
<reference evidence="2 3" key="1">
    <citation type="journal article" date="2013" name="Genome Announc.">
        <title>Draft Genome Sequence of Cesiribacter andamanensis Strain AMV16T, Isolated from a Soil Sample from a Mud Volcano in the Andaman Islands, India.</title>
        <authorList>
            <person name="Shivaji S."/>
            <person name="Ara S."/>
            <person name="Begum Z."/>
            <person name="Srinivas T.N."/>
            <person name="Singh A."/>
            <person name="Kumar Pinnaka A."/>
        </authorList>
    </citation>
    <scope>NUCLEOTIDE SEQUENCE [LARGE SCALE GENOMIC DNA]</scope>
    <source>
        <strain evidence="2 3">AMV16</strain>
    </source>
</reference>
<dbReference type="InterPro" id="IPR004360">
    <property type="entry name" value="Glyas_Fos-R_dOase_dom"/>
</dbReference>
<dbReference type="Pfam" id="PF00903">
    <property type="entry name" value="Glyoxalase"/>
    <property type="match status" value="1"/>
</dbReference>
<dbReference type="InterPro" id="IPR029068">
    <property type="entry name" value="Glyas_Bleomycin-R_OHBP_Dase"/>
</dbReference>
<gene>
    <name evidence="2" type="ORF">ADICEAN_03403</name>
</gene>
<proteinExistence type="predicted"/>
<dbReference type="eggNOG" id="COG3324">
    <property type="taxonomic scope" value="Bacteria"/>
</dbReference>
<dbReference type="InterPro" id="IPR037523">
    <property type="entry name" value="VOC_core"/>
</dbReference>
<comment type="caution">
    <text evidence="2">The sequence shown here is derived from an EMBL/GenBank/DDBJ whole genome shotgun (WGS) entry which is preliminary data.</text>
</comment>
<evidence type="ECO:0000313" key="3">
    <source>
        <dbReference type="Proteomes" id="UP000011910"/>
    </source>
</evidence>
<dbReference type="SUPFAM" id="SSF54593">
    <property type="entry name" value="Glyoxalase/Bleomycin resistance protein/Dihydroxybiphenyl dioxygenase"/>
    <property type="match status" value="1"/>
</dbReference>
<dbReference type="Gene3D" id="3.10.180.10">
    <property type="entry name" value="2,3-Dihydroxybiphenyl 1,2-Dioxygenase, domain 1"/>
    <property type="match status" value="1"/>
</dbReference>
<dbReference type="AlphaFoldDB" id="M7N2D9"/>